<evidence type="ECO:0000313" key="16">
    <source>
        <dbReference type="EMBL" id="ANP93646.1"/>
    </source>
</evidence>
<dbReference type="EMBL" id="KM096546">
    <property type="protein sequence ID" value="AIS19850.1"/>
    <property type="molecule type" value="Genomic_DNA"/>
</dbReference>
<reference evidence="18 22" key="6">
    <citation type="submission" date="2016-02" db="EMBL/GenBank/DDBJ databases">
        <title>Complete Genome Sequence of a Non-Pathogenic Strain of Fowl Adenovirus Serotype 11: Minimal genomic differences observed between Pathogenic and Non-pathogenic virus.</title>
        <authorList>
            <person name="Absalon A.E."/>
            <person name="Morales-Garzon A."/>
            <person name="Cortes-Espinosa D.V."/>
            <person name="Garcia Barrera L.J."/>
            <person name="Vera-Hernandez P.F."/>
            <person name="Lucio-Decanini E."/>
        </authorList>
    </citation>
    <scope>NUCLEOTIDE SEQUENCE [LARGE SCALE GENOMIC DNA]</scope>
    <source>
        <strain evidence="18">MX95-S11</strain>
    </source>
</reference>
<evidence type="ECO:0000256" key="8">
    <source>
        <dbReference type="ARBA" id="ARBA00022844"/>
    </source>
</evidence>
<dbReference type="GO" id="GO:0046718">
    <property type="term" value="P:symbiont entry into host cell"/>
    <property type="evidence" value="ECO:0007669"/>
    <property type="project" value="UniProtKB-KW"/>
</dbReference>
<feature type="domain" description="Fiber protein 1 C-terminal" evidence="13">
    <location>
        <begin position="367"/>
        <end position="560"/>
    </location>
</feature>
<protein>
    <submittedName>
        <fullName evidence="14 18">Fiber</fullName>
    </submittedName>
</protein>
<evidence type="ECO:0000259" key="12">
    <source>
        <dbReference type="Pfam" id="PF06536"/>
    </source>
</evidence>
<evidence type="ECO:0000313" key="17">
    <source>
        <dbReference type="EMBL" id="AOE47764.1"/>
    </source>
</evidence>
<evidence type="ECO:0000313" key="19">
    <source>
        <dbReference type="Proteomes" id="UP000101075"/>
    </source>
</evidence>
<dbReference type="EMBL" id="KU310942">
    <property type="protein sequence ID" value="AOE47764.1"/>
    <property type="molecule type" value="Genomic_DNA"/>
</dbReference>
<sequence>MAKSTPFTFSMGQHSSRKRPADSENTQNASKVAKTQTSATRAGVDGNDDLNLVYPFWLQNSTSGGGGGGSGGNPSLNPPFIDPNGPLYVQNSLLYVKTTAPIEVENKSLALAYDSSLDVDAQNQLQVKVDAEGPIRISPDGLDIAVDPSTLEVDDEWELTVKLDPAGPISSSSAGINIRVDDTLLIEDDDTAQVKELGVHLNPNGPITADQDGLDLEVDPQTLTVTTSGATGGVLGVLLKPSGGLQTSIQGIGVAVADTLTISSNTGTVEVKTDPNGSIGSSSNGIAVVTDPAGPLTTSSNGLSLKLTPNGSIQSSSTGLSVQTDPAGPITSGANGLSLSYDTSDFTVSQGMLSIIRNPSAYPDAYLESGTNLLNNYTAYAENSSNYKFNCAYFLQSWYSNGLVTSSLYLKINRDNLTSLPSGQLSENAKYFTFWVPTYESMNLSNVATPTITPSSVPWGAFLPAQNCTSNPAFKYYLTQPPSIYFEPESGSVQTFQPVLTGDWDTNTYNPGTVQVCILPQTVVGGQSTFVNMTCYNFRCQNPGIFKVAASSGTFTIGPIFYSCPTNKLTQP</sequence>
<reference evidence="16 19" key="5">
    <citation type="submission" date="2016-01" db="EMBL/GenBank/DDBJ databases">
        <title>Pathogenesis and genome characterization of Fowl adenovirus type D.</title>
        <authorList>
            <person name="Wang J."/>
            <person name="Li H."/>
            <person name="Liu S."/>
        </authorList>
    </citation>
    <scope>NUCLEOTIDE SEQUENCE [LARGE SCALE GENOMIC DNA]</scope>
    <source>
        <strain evidence="16">LN/1507</strain>
    </source>
</reference>
<dbReference type="Proteomes" id="UP000319846">
    <property type="component" value="Segment"/>
</dbReference>
<keyword evidence="4" id="KW-0167">Capsid protein</keyword>
<evidence type="ECO:0000313" key="23">
    <source>
        <dbReference type="Proteomes" id="UP000319846"/>
    </source>
</evidence>
<evidence type="ECO:0000256" key="5">
    <source>
        <dbReference type="ARBA" id="ARBA00022562"/>
    </source>
</evidence>
<dbReference type="SMR" id="A0A096ZH22"/>
<reference evidence="15" key="1">
    <citation type="submission" date="2014-12" db="EMBL/GenBank/DDBJ databases">
        <authorList>
            <person name="Jaenicke S."/>
        </authorList>
    </citation>
    <scope>NUCLEOTIDE SEQUENCE</scope>
    <source>
        <strain evidence="15">ON NP2</strain>
    </source>
</reference>
<dbReference type="Proteomes" id="UP000101075">
    <property type="component" value="Segment"/>
</dbReference>
<reference evidence="20 21" key="2">
    <citation type="journal article" date="2015" name="PLoS ONE">
        <title>Pathogenicity and Complete Genome Characterization of Fowl Adenoviruses Isolated from Chickens Associated with Inclusion Body Hepatitis and Hydropericardium Syndrome in China.</title>
        <authorList>
            <person name="Zhao J."/>
            <person name="Zhong Q."/>
            <person name="Zhao Y."/>
            <person name="Hu Y.X."/>
            <person name="Zhang G.Z."/>
        </authorList>
    </citation>
    <scope>NUCLEOTIDE SEQUENCE [LARGE SCALE GENOMIC DNA]</scope>
    <source>
        <strain evidence="14">HBQ12</strain>
    </source>
</reference>
<keyword evidence="10" id="KW-1160">Virus entry into host cell</keyword>
<dbReference type="GO" id="GO:0042025">
    <property type="term" value="C:host cell nucleus"/>
    <property type="evidence" value="ECO:0007669"/>
    <property type="project" value="UniProtKB-SubCell"/>
</dbReference>
<dbReference type="GO" id="GO:0019028">
    <property type="term" value="C:viral capsid"/>
    <property type="evidence" value="ECO:0007669"/>
    <property type="project" value="UniProtKB-KW"/>
</dbReference>
<evidence type="ECO:0000259" key="13">
    <source>
        <dbReference type="Pfam" id="PF16812"/>
    </source>
</evidence>
<evidence type="ECO:0000313" key="24">
    <source>
        <dbReference type="Proteomes" id="UP000320702"/>
    </source>
</evidence>
<evidence type="ECO:0000256" key="2">
    <source>
        <dbReference type="ARBA" id="ARBA00004328"/>
    </source>
</evidence>
<organism evidence="14 21">
    <name type="scientific">Fowl aviadenovirus D</name>
    <dbReference type="NCBI Taxonomy" id="190064"/>
    <lineage>
        <taxon>Viruses</taxon>
        <taxon>Varidnaviria</taxon>
        <taxon>Bamfordvirae</taxon>
        <taxon>Preplasmiviricota</taxon>
        <taxon>Polisuviricotina</taxon>
        <taxon>Pharingeaviricetes</taxon>
        <taxon>Rowavirales</taxon>
        <taxon>Adenoviridae</taxon>
        <taxon>Aviadenovirus</taxon>
        <taxon>Aviadenovirus gallinae</taxon>
    </lineage>
</organism>
<feature type="compositionally biased region" description="Polar residues" evidence="11">
    <location>
        <begin position="23"/>
        <end position="40"/>
    </location>
</feature>
<dbReference type="Proteomes" id="UP000320702">
    <property type="component" value="Segment"/>
</dbReference>
<dbReference type="EMBL" id="KU497449">
    <property type="protein sequence ID" value="ANP93646.1"/>
    <property type="molecule type" value="Genomic_DNA"/>
</dbReference>
<feature type="domain" description="Avian adenovirus fibre N-terminal" evidence="12">
    <location>
        <begin position="96"/>
        <end position="149"/>
    </location>
</feature>
<feature type="compositionally biased region" description="Polar residues" evidence="11">
    <location>
        <begin position="1"/>
        <end position="14"/>
    </location>
</feature>
<evidence type="ECO:0000313" key="21">
    <source>
        <dbReference type="Proteomes" id="UP000170800"/>
    </source>
</evidence>
<dbReference type="SUPFAM" id="SSF51225">
    <property type="entry name" value="Fibre shaft of virus attachment proteins"/>
    <property type="match status" value="1"/>
</dbReference>
<dbReference type="InterPro" id="IPR031822">
    <property type="entry name" value="AdHead_fibreRBD"/>
</dbReference>
<dbReference type="Proteomes" id="UP000167495">
    <property type="component" value="Genome"/>
</dbReference>
<dbReference type="EMBL" id="KM096545">
    <property type="protein sequence ID" value="AIS19830.1"/>
    <property type="molecule type" value="Genomic_DNA"/>
</dbReference>
<reference evidence="17" key="3">
    <citation type="submission" date="2015-12" db="EMBL/GenBank/DDBJ databases">
        <authorList>
            <person name="Shamseldin A."/>
            <person name="Moawad H."/>
            <person name="Abd El-Rahim W.M."/>
            <person name="Sadowsky M.J."/>
        </authorList>
    </citation>
    <scope>NUCLEOTIDE SEQUENCE</scope>
    <source>
        <strain evidence="17">ON P2</strain>
    </source>
</reference>
<dbReference type="EMBL" id="KP231537">
    <property type="protein sequence ID" value="AKR76204.1"/>
    <property type="molecule type" value="Genomic_DNA"/>
</dbReference>
<evidence type="ECO:0000256" key="1">
    <source>
        <dbReference type="ARBA" id="ARBA00004147"/>
    </source>
</evidence>
<evidence type="ECO:0000313" key="18">
    <source>
        <dbReference type="EMBL" id="AOS51019.1"/>
    </source>
</evidence>
<evidence type="ECO:0000313" key="15">
    <source>
        <dbReference type="EMBL" id="AKR76204.1"/>
    </source>
</evidence>
<dbReference type="Pfam" id="PF06536">
    <property type="entry name" value="Av_adeno_fibre"/>
    <property type="match status" value="2"/>
</dbReference>
<keyword evidence="8" id="KW-0946">Virion</keyword>
<evidence type="ECO:0000256" key="3">
    <source>
        <dbReference type="ARBA" id="ARBA00006685"/>
    </source>
</evidence>
<evidence type="ECO:0000256" key="10">
    <source>
        <dbReference type="ARBA" id="ARBA00023296"/>
    </source>
</evidence>
<keyword evidence="5" id="KW-1048">Host nucleus</keyword>
<evidence type="ECO:0000313" key="14">
    <source>
        <dbReference type="EMBL" id="AIS19830.1"/>
    </source>
</evidence>
<dbReference type="Proteomes" id="UP000170800">
    <property type="component" value="Segment"/>
</dbReference>
<keyword evidence="9" id="KW-0426">Late protein</keyword>
<comment type="similarity">
    <text evidence="3">Belongs to the adenoviridae fiber family.</text>
</comment>
<evidence type="ECO:0000313" key="20">
    <source>
        <dbReference type="Proteomes" id="UP000167495"/>
    </source>
</evidence>
<dbReference type="Pfam" id="PF16812">
    <property type="entry name" value="AdHead_fibreRBD"/>
    <property type="match status" value="1"/>
</dbReference>
<comment type="subcellular location">
    <subcellularLocation>
        <location evidence="1">Host nucleus</location>
    </subcellularLocation>
    <subcellularLocation>
        <location evidence="2">Virion</location>
    </subcellularLocation>
</comment>
<evidence type="ECO:0000256" key="4">
    <source>
        <dbReference type="ARBA" id="ARBA00022561"/>
    </source>
</evidence>
<keyword evidence="7" id="KW-1161">Viral attachment to host cell</keyword>
<accession>A0A096ZH41</accession>
<proteinExistence type="inferred from homology"/>
<feature type="region of interest" description="Disordered" evidence="11">
    <location>
        <begin position="1"/>
        <end position="46"/>
    </location>
</feature>
<evidence type="ECO:0000256" key="6">
    <source>
        <dbReference type="ARBA" id="ARBA00022581"/>
    </source>
</evidence>
<evidence type="ECO:0000256" key="11">
    <source>
        <dbReference type="SAM" id="MobiDB-lite"/>
    </source>
</evidence>
<evidence type="ECO:0000313" key="22">
    <source>
        <dbReference type="Proteomes" id="UP000319532"/>
    </source>
</evidence>
<evidence type="ECO:0000256" key="9">
    <source>
        <dbReference type="ARBA" id="ARBA00022921"/>
    </source>
</evidence>
<dbReference type="InterPro" id="IPR038486">
    <property type="entry name" value="Fiber_prot_C_sf"/>
</dbReference>
<dbReference type="InterPro" id="IPR010537">
    <property type="entry name" value="Avian_adenovirus_fibre_N"/>
</dbReference>
<dbReference type="Proteomes" id="UP000319532">
    <property type="component" value="Genome"/>
</dbReference>
<dbReference type="Gene3D" id="2.60.90.30">
    <property type="entry name" value="Fiber protein 1, C-terminal domain"/>
    <property type="match status" value="1"/>
</dbReference>
<name>A0A096ZH22_9ADEN</name>
<keyword evidence="6" id="KW-0945">Host-virus interaction</keyword>
<reference evidence="23 24" key="4">
    <citation type="journal article" date="2016" name="Can. J. Microbiol.">
        <title>Molecular characterization of pathogenic and nonpathogenic fowl aviadenovirus serotype 11 isolates.</title>
        <authorList>
            <person name="Slaine P.D."/>
            <person name="Ackford J.G."/>
            <person name="Kropinski A.M."/>
            <person name="Kozak R.A."/>
            <person name="Krell P.J."/>
            <person name="Nagy E."/>
        </authorList>
    </citation>
    <scope>NUCLEOTIDE SEQUENCE [LARGE SCALE GENOMIC DNA]</scope>
    <source>
        <strain evidence="15">ON NP2</strain>
        <strain evidence="17">ON P2</strain>
    </source>
</reference>
<dbReference type="GO" id="GO:0019062">
    <property type="term" value="P:virion attachment to host cell"/>
    <property type="evidence" value="ECO:0007669"/>
    <property type="project" value="UniProtKB-KW"/>
</dbReference>
<evidence type="ECO:0000256" key="7">
    <source>
        <dbReference type="ARBA" id="ARBA00022804"/>
    </source>
</evidence>
<accession>A0A096ZH22</accession>
<feature type="domain" description="Avian adenovirus fibre N-terminal" evidence="12">
    <location>
        <begin position="199"/>
        <end position="259"/>
    </location>
</feature>
<dbReference type="InterPro" id="IPR009013">
    <property type="entry name" value="Attachment_protein_shaft_sf"/>
</dbReference>
<dbReference type="EMBL" id="KU746335">
    <property type="protein sequence ID" value="AOS51019.1"/>
    <property type="molecule type" value="Genomic_DNA"/>
</dbReference>